<evidence type="ECO:0000313" key="2">
    <source>
        <dbReference type="EMBL" id="RQP25748.1"/>
    </source>
</evidence>
<organism evidence="2 3">
    <name type="scientific">Piscinibacter terrae</name>
    <dbReference type="NCBI Taxonomy" id="2496871"/>
    <lineage>
        <taxon>Bacteria</taxon>
        <taxon>Pseudomonadati</taxon>
        <taxon>Pseudomonadota</taxon>
        <taxon>Betaproteobacteria</taxon>
        <taxon>Burkholderiales</taxon>
        <taxon>Sphaerotilaceae</taxon>
        <taxon>Piscinibacter</taxon>
    </lineage>
</organism>
<feature type="domain" description="Metallo-beta-lactamase" evidence="1">
    <location>
        <begin position="12"/>
        <end position="200"/>
    </location>
</feature>
<accession>A0A3N7HTU6</accession>
<dbReference type="PANTHER" id="PTHR30619">
    <property type="entry name" value="DNA INTERNALIZATION/COMPETENCE PROTEIN COMEC/REC2"/>
    <property type="match status" value="1"/>
</dbReference>
<dbReference type="InterPro" id="IPR001279">
    <property type="entry name" value="Metallo-B-lactamas"/>
</dbReference>
<reference evidence="2 3" key="1">
    <citation type="submission" date="2018-08" db="EMBL/GenBank/DDBJ databases">
        <authorList>
            <person name="Khan S.A."/>
            <person name="Jeon C.O."/>
            <person name="Chun B.H."/>
            <person name="Jeong S.E."/>
        </authorList>
    </citation>
    <scope>NUCLEOTIDE SEQUENCE [LARGE SCALE GENOMIC DNA]</scope>
    <source>
        <strain evidence="2 3">S-16</strain>
    </source>
</reference>
<reference evidence="2 3" key="2">
    <citation type="submission" date="2018-12" db="EMBL/GenBank/DDBJ databases">
        <title>Rhizobacter gummiphilus sp. nov., a rubber-degrading bacterium isolated from the soil of a botanical garden in Japan.</title>
        <authorList>
            <person name="Shunsuke S.S."/>
        </authorList>
    </citation>
    <scope>NUCLEOTIDE SEQUENCE [LARGE SCALE GENOMIC DNA]</scope>
    <source>
        <strain evidence="2 3">S-16</strain>
    </source>
</reference>
<dbReference type="GO" id="GO:0016787">
    <property type="term" value="F:hydrolase activity"/>
    <property type="evidence" value="ECO:0007669"/>
    <property type="project" value="UniProtKB-KW"/>
</dbReference>
<dbReference type="Proteomes" id="UP000267464">
    <property type="component" value="Unassembled WGS sequence"/>
</dbReference>
<dbReference type="InterPro" id="IPR036866">
    <property type="entry name" value="RibonucZ/Hydroxyglut_hydro"/>
</dbReference>
<dbReference type="EMBL" id="QUSW01000001">
    <property type="protein sequence ID" value="RQP25748.1"/>
    <property type="molecule type" value="Genomic_DNA"/>
</dbReference>
<dbReference type="CDD" id="cd07731">
    <property type="entry name" value="ComA-like_MBL-fold"/>
    <property type="match status" value="1"/>
</dbReference>
<evidence type="ECO:0000259" key="1">
    <source>
        <dbReference type="SMART" id="SM00849"/>
    </source>
</evidence>
<name>A0A3N7HTU6_9BURK</name>
<keyword evidence="3" id="KW-1185">Reference proteome</keyword>
<keyword evidence="2" id="KW-0378">Hydrolase</keyword>
<dbReference type="InterPro" id="IPR035681">
    <property type="entry name" value="ComA-like_MBL"/>
</dbReference>
<dbReference type="SUPFAM" id="SSF56281">
    <property type="entry name" value="Metallo-hydrolase/oxidoreductase"/>
    <property type="match status" value="1"/>
</dbReference>
<dbReference type="RefSeq" id="WP_124538405.1">
    <property type="nucleotide sequence ID" value="NZ_QUSW01000001.1"/>
</dbReference>
<gene>
    <name evidence="2" type="ORF">DZC73_01370</name>
</gene>
<sequence>MTGTLTILDVGHGNCSIVRDGEQVAVVDAGRGPFATKYLEQVGIKAIDLIIISHADEDHLAGIIGLLSSEQFDVKEVALNSDAEKDTKIWRDVRKTLESLHNRGKVKITIGIFRGGSSWSTENIQIRVLAPSLSIALSGPGGTDTDGKRISSNSGSIVLRATHSSGNSALLAADMEELTLEEMLRSGCDLAANVLVFPHHGGLPGKANPEKFSAKILRAVKPTSVIFSNGRDKHDNPKPEVLEEVAKFGASHIACTQISKNCHSKSLKQTAGNLGLSAGADDGKSCAGTIEIDLCTGRVHKKQEEIHVAFVQTLESPMCQKTSNQATLQIPIKVLH</sequence>
<dbReference type="PANTHER" id="PTHR30619:SF1">
    <property type="entry name" value="RECOMBINATION PROTEIN 2"/>
    <property type="match status" value="1"/>
</dbReference>
<proteinExistence type="predicted"/>
<dbReference type="Pfam" id="PF00753">
    <property type="entry name" value="Lactamase_B"/>
    <property type="match status" value="1"/>
</dbReference>
<dbReference type="SMART" id="SM00849">
    <property type="entry name" value="Lactamase_B"/>
    <property type="match status" value="1"/>
</dbReference>
<dbReference type="InterPro" id="IPR052159">
    <property type="entry name" value="Competence_DNA_uptake"/>
</dbReference>
<comment type="caution">
    <text evidence="2">The sequence shown here is derived from an EMBL/GenBank/DDBJ whole genome shotgun (WGS) entry which is preliminary data.</text>
</comment>
<evidence type="ECO:0000313" key="3">
    <source>
        <dbReference type="Proteomes" id="UP000267464"/>
    </source>
</evidence>
<dbReference type="AlphaFoldDB" id="A0A3N7HTU6"/>
<protein>
    <submittedName>
        <fullName evidence="2">MBL fold metallo-hydrolase</fullName>
    </submittedName>
</protein>
<dbReference type="Gene3D" id="3.60.15.10">
    <property type="entry name" value="Ribonuclease Z/Hydroxyacylglutathione hydrolase-like"/>
    <property type="match status" value="1"/>
</dbReference>
<dbReference type="OrthoDB" id="9761531at2"/>